<dbReference type="OrthoDB" id="1750432at2759"/>
<gene>
    <name evidence="1" type="ORF">SISSUDRAFT_975312</name>
</gene>
<protein>
    <submittedName>
        <fullName evidence="1">Uncharacterized protein</fullName>
    </submittedName>
</protein>
<evidence type="ECO:0000313" key="2">
    <source>
        <dbReference type="Proteomes" id="UP000076798"/>
    </source>
</evidence>
<dbReference type="AlphaFoldDB" id="A0A165WLX7"/>
<name>A0A165WLX7_9AGAM</name>
<evidence type="ECO:0000313" key="1">
    <source>
        <dbReference type="EMBL" id="KZT31313.1"/>
    </source>
</evidence>
<dbReference type="Proteomes" id="UP000076798">
    <property type="component" value="Unassembled WGS sequence"/>
</dbReference>
<reference evidence="1 2" key="1">
    <citation type="journal article" date="2016" name="Mol. Biol. Evol.">
        <title>Comparative Genomics of Early-Diverging Mushroom-Forming Fungi Provides Insights into the Origins of Lignocellulose Decay Capabilities.</title>
        <authorList>
            <person name="Nagy L.G."/>
            <person name="Riley R."/>
            <person name="Tritt A."/>
            <person name="Adam C."/>
            <person name="Daum C."/>
            <person name="Floudas D."/>
            <person name="Sun H."/>
            <person name="Yadav J.S."/>
            <person name="Pangilinan J."/>
            <person name="Larsson K.H."/>
            <person name="Matsuura K."/>
            <person name="Barry K."/>
            <person name="Labutti K."/>
            <person name="Kuo R."/>
            <person name="Ohm R.A."/>
            <person name="Bhattacharya S.S."/>
            <person name="Shirouzu T."/>
            <person name="Yoshinaga Y."/>
            <person name="Martin F.M."/>
            <person name="Grigoriev I.V."/>
            <person name="Hibbett D.S."/>
        </authorList>
    </citation>
    <scope>NUCLEOTIDE SEQUENCE [LARGE SCALE GENOMIC DNA]</scope>
    <source>
        <strain evidence="1 2">HHB10207 ss-3</strain>
    </source>
</reference>
<keyword evidence="2" id="KW-1185">Reference proteome</keyword>
<feature type="non-terminal residue" evidence="1">
    <location>
        <position position="169"/>
    </location>
</feature>
<accession>A0A165WLX7</accession>
<dbReference type="STRING" id="1314776.A0A165WLX7"/>
<proteinExistence type="predicted"/>
<sequence length="169" mass="19460">RTTINYSTMIDFKYLEIDEKRHFDIMNVEGYDLILGTPFFYQHMVLMGINPPQLSIGSIQSVPITEGVGIVKISSKAADILDEALESLRNELREYAKDICKDAVDTDLPPLRKINHTIPIKDPNKVYNWRASKCPESMQKLWQEKRDGYLKSGRWEFKSVPNAVPMLIL</sequence>
<organism evidence="1 2">
    <name type="scientific">Sistotremastrum suecicum HHB10207 ss-3</name>
    <dbReference type="NCBI Taxonomy" id="1314776"/>
    <lineage>
        <taxon>Eukaryota</taxon>
        <taxon>Fungi</taxon>
        <taxon>Dikarya</taxon>
        <taxon>Basidiomycota</taxon>
        <taxon>Agaricomycotina</taxon>
        <taxon>Agaricomycetes</taxon>
        <taxon>Sistotremastrales</taxon>
        <taxon>Sistotremastraceae</taxon>
        <taxon>Sistotremastrum</taxon>
    </lineage>
</organism>
<feature type="non-terminal residue" evidence="1">
    <location>
        <position position="1"/>
    </location>
</feature>
<dbReference type="EMBL" id="KV428659">
    <property type="protein sequence ID" value="KZT31313.1"/>
    <property type="molecule type" value="Genomic_DNA"/>
</dbReference>